<dbReference type="Proteomes" id="UP001161247">
    <property type="component" value="Chromosome 9"/>
</dbReference>
<dbReference type="CDD" id="cd22157">
    <property type="entry name" value="F-box_AtFBW1-like"/>
    <property type="match status" value="1"/>
</dbReference>
<sequence>MESSLDERLERCSLAKDHHQEEEEEEEEDPNTKWLARLPQEIIVEVLLRLPVRSLSRFRCVSKPWRSLISSSKFMNSNLKKSNEHERDDNYSNRSLLLVSMVSLVINMHSCSLHSVIHDKSSVKLHEVEPPKRCFYPALYILGSCNGIFGILEGYHDTMLWNPTIKHLKKLPNSDTNYRRYKIFSYGFGYDELNDDYKVVEICCYARLGINRETIVNVYSLKSNSWRRIQDYEGGMISGSPGVFFNGVLHWLTTHRDGLKRVWSILSLEISSETHGTRLMLPQSENGFDPMLGVLKGRLCVFCNYYQQKMDVWMMNEYGNNESWSKFASIPYSLDIRGRILPLSVSKSGEILVRCGYSFMLYNKGDGSFSDTAVKMDDPTSLDEAVMYTESLVSPYLYDDARDQI</sequence>
<feature type="region of interest" description="Disordered" evidence="1">
    <location>
        <begin position="1"/>
        <end position="31"/>
    </location>
</feature>
<accession>A0AAV1EDR6</accession>
<dbReference type="AlphaFoldDB" id="A0AAV1EDR6"/>
<dbReference type="Pfam" id="PF00646">
    <property type="entry name" value="F-box"/>
    <property type="match status" value="1"/>
</dbReference>
<dbReference type="InterPro" id="IPR001810">
    <property type="entry name" value="F-box_dom"/>
</dbReference>
<keyword evidence="4" id="KW-1185">Reference proteome</keyword>
<dbReference type="InterPro" id="IPR017451">
    <property type="entry name" value="F-box-assoc_interact_dom"/>
</dbReference>
<dbReference type="Gene3D" id="1.20.1280.50">
    <property type="match status" value="1"/>
</dbReference>
<dbReference type="SMART" id="SM00256">
    <property type="entry name" value="FBOX"/>
    <property type="match status" value="1"/>
</dbReference>
<dbReference type="PROSITE" id="PS50181">
    <property type="entry name" value="FBOX"/>
    <property type="match status" value="1"/>
</dbReference>
<name>A0AAV1EDR6_OLDCO</name>
<dbReference type="InterPro" id="IPR036047">
    <property type="entry name" value="F-box-like_dom_sf"/>
</dbReference>
<evidence type="ECO:0000256" key="1">
    <source>
        <dbReference type="SAM" id="MobiDB-lite"/>
    </source>
</evidence>
<reference evidence="3" key="1">
    <citation type="submission" date="2023-03" db="EMBL/GenBank/DDBJ databases">
        <authorList>
            <person name="Julca I."/>
        </authorList>
    </citation>
    <scope>NUCLEOTIDE SEQUENCE</scope>
</reference>
<dbReference type="Pfam" id="PF07734">
    <property type="entry name" value="FBA_1"/>
    <property type="match status" value="1"/>
</dbReference>
<feature type="domain" description="F-box" evidence="2">
    <location>
        <begin position="32"/>
        <end position="82"/>
    </location>
</feature>
<dbReference type="EMBL" id="OX459126">
    <property type="protein sequence ID" value="CAI9117829.1"/>
    <property type="molecule type" value="Genomic_DNA"/>
</dbReference>
<dbReference type="SUPFAM" id="SSF81383">
    <property type="entry name" value="F-box domain"/>
    <property type="match status" value="1"/>
</dbReference>
<dbReference type="NCBIfam" id="TIGR01640">
    <property type="entry name" value="F_box_assoc_1"/>
    <property type="match status" value="1"/>
</dbReference>
<evidence type="ECO:0000313" key="3">
    <source>
        <dbReference type="EMBL" id="CAI9117829.1"/>
    </source>
</evidence>
<dbReference type="InterPro" id="IPR050796">
    <property type="entry name" value="SCF_F-box_component"/>
</dbReference>
<proteinExistence type="predicted"/>
<dbReference type="PANTHER" id="PTHR31672">
    <property type="entry name" value="BNACNNG10540D PROTEIN"/>
    <property type="match status" value="1"/>
</dbReference>
<evidence type="ECO:0000313" key="4">
    <source>
        <dbReference type="Proteomes" id="UP001161247"/>
    </source>
</evidence>
<organism evidence="3 4">
    <name type="scientific">Oldenlandia corymbosa var. corymbosa</name>
    <dbReference type="NCBI Taxonomy" id="529605"/>
    <lineage>
        <taxon>Eukaryota</taxon>
        <taxon>Viridiplantae</taxon>
        <taxon>Streptophyta</taxon>
        <taxon>Embryophyta</taxon>
        <taxon>Tracheophyta</taxon>
        <taxon>Spermatophyta</taxon>
        <taxon>Magnoliopsida</taxon>
        <taxon>eudicotyledons</taxon>
        <taxon>Gunneridae</taxon>
        <taxon>Pentapetalae</taxon>
        <taxon>asterids</taxon>
        <taxon>lamiids</taxon>
        <taxon>Gentianales</taxon>
        <taxon>Rubiaceae</taxon>
        <taxon>Rubioideae</taxon>
        <taxon>Spermacoceae</taxon>
        <taxon>Hedyotis-Oldenlandia complex</taxon>
        <taxon>Oldenlandia</taxon>
    </lineage>
</organism>
<evidence type="ECO:0000259" key="2">
    <source>
        <dbReference type="PROSITE" id="PS50181"/>
    </source>
</evidence>
<dbReference type="InterPro" id="IPR006527">
    <property type="entry name" value="F-box-assoc_dom_typ1"/>
</dbReference>
<gene>
    <name evidence="3" type="ORF">OLC1_LOCUS23828</name>
</gene>
<feature type="compositionally biased region" description="Basic and acidic residues" evidence="1">
    <location>
        <begin position="1"/>
        <end position="21"/>
    </location>
</feature>
<protein>
    <submittedName>
        <fullName evidence="3">OLC1v1019314C1</fullName>
    </submittedName>
</protein>
<dbReference type="PANTHER" id="PTHR31672:SF13">
    <property type="entry name" value="F-BOX PROTEIN CPR30-LIKE"/>
    <property type="match status" value="1"/>
</dbReference>